<dbReference type="Proteomes" id="UP000436482">
    <property type="component" value="Unassembled WGS sequence"/>
</dbReference>
<dbReference type="GO" id="GO:0016773">
    <property type="term" value="F:phosphotransferase activity, alcohol group as acceptor"/>
    <property type="evidence" value="ECO:0007669"/>
    <property type="project" value="InterPro"/>
</dbReference>
<dbReference type="GO" id="GO:0016301">
    <property type="term" value="F:kinase activity"/>
    <property type="evidence" value="ECO:0007669"/>
    <property type="project" value="UniProtKB-KW"/>
</dbReference>
<protein>
    <submittedName>
        <fullName evidence="3">Anhydro-N-acetylmuramic acid kinase</fullName>
    </submittedName>
</protein>
<accession>A0A6D0EQ71</accession>
<dbReference type="PANTHER" id="PTHR30605:SF0">
    <property type="entry name" value="ANHYDRO-N-ACETYLMURAMIC ACID KINASE"/>
    <property type="match status" value="1"/>
</dbReference>
<evidence type="ECO:0000313" key="3">
    <source>
        <dbReference type="EMBL" id="MWT89540.1"/>
    </source>
</evidence>
<dbReference type="EMBL" id="WTQQ01001963">
    <property type="protein sequence ID" value="MWR92846.1"/>
    <property type="molecule type" value="Genomic_DNA"/>
</dbReference>
<dbReference type="AlphaFoldDB" id="A0A6D0EQ71"/>
<proteinExistence type="predicted"/>
<dbReference type="GO" id="GO:0006040">
    <property type="term" value="P:amino sugar metabolic process"/>
    <property type="evidence" value="ECO:0007669"/>
    <property type="project" value="InterPro"/>
</dbReference>
<evidence type="ECO:0000313" key="6">
    <source>
        <dbReference type="Proteomes" id="UP000480485"/>
    </source>
</evidence>
<dbReference type="Proteomes" id="UP000430387">
    <property type="component" value="Unassembled WGS sequence"/>
</dbReference>
<dbReference type="Pfam" id="PF03702">
    <property type="entry name" value="AnmK"/>
    <property type="match status" value="1"/>
</dbReference>
<dbReference type="EMBL" id="WTRN01002429">
    <property type="protein sequence ID" value="MWT89540.1"/>
    <property type="molecule type" value="Genomic_DNA"/>
</dbReference>
<name>A0A6D0EQ71_ECOLX</name>
<dbReference type="GO" id="GO:0005524">
    <property type="term" value="F:ATP binding"/>
    <property type="evidence" value="ECO:0007669"/>
    <property type="project" value="InterPro"/>
</dbReference>
<feature type="non-terminal residue" evidence="3">
    <location>
        <position position="1"/>
    </location>
</feature>
<dbReference type="PANTHER" id="PTHR30605">
    <property type="entry name" value="ANHYDRO-N-ACETYLMURAMIC ACID KINASE"/>
    <property type="match status" value="1"/>
</dbReference>
<dbReference type="GO" id="GO:0009254">
    <property type="term" value="P:peptidoglycan turnover"/>
    <property type="evidence" value="ECO:0007669"/>
    <property type="project" value="InterPro"/>
</dbReference>
<evidence type="ECO:0000313" key="4">
    <source>
        <dbReference type="Proteomes" id="UP000430387"/>
    </source>
</evidence>
<dbReference type="Gene3D" id="3.30.420.40">
    <property type="match status" value="1"/>
</dbReference>
<dbReference type="InterPro" id="IPR005338">
    <property type="entry name" value="Anhydro_N_Ac-Mur_kinase"/>
</dbReference>
<comment type="caution">
    <text evidence="3">The sequence shown here is derived from an EMBL/GenBank/DDBJ whole genome shotgun (WGS) entry which is preliminary data.</text>
</comment>
<evidence type="ECO:0000313" key="1">
    <source>
        <dbReference type="EMBL" id="MWR16675.1"/>
    </source>
</evidence>
<gene>
    <name evidence="3" type="primary">anmK</name>
    <name evidence="3" type="synonym">ydhH</name>
    <name evidence="3" type="ORF">GP954_31155</name>
    <name evidence="2" type="ORF">GP979_31955</name>
    <name evidence="1" type="ORF">GQA06_23180</name>
</gene>
<keyword evidence="3" id="KW-0808">Transferase</keyword>
<evidence type="ECO:0000313" key="5">
    <source>
        <dbReference type="Proteomes" id="UP000436482"/>
    </source>
</evidence>
<evidence type="ECO:0000313" key="2">
    <source>
        <dbReference type="EMBL" id="MWR92846.1"/>
    </source>
</evidence>
<dbReference type="EMBL" id="WTQJ01001195">
    <property type="protein sequence ID" value="MWR16675.1"/>
    <property type="molecule type" value="Genomic_DNA"/>
</dbReference>
<keyword evidence="3" id="KW-0418">Kinase</keyword>
<dbReference type="Proteomes" id="UP000480485">
    <property type="component" value="Unassembled WGS sequence"/>
</dbReference>
<reference evidence="4 5" key="1">
    <citation type="submission" date="2019-12" db="EMBL/GenBank/DDBJ databases">
        <title>Enteriobacteria Tanzani isolates_8377-8380.</title>
        <authorList>
            <person name="Subbiah M."/>
            <person name="Call D."/>
        </authorList>
    </citation>
    <scope>NUCLEOTIDE SEQUENCE [LARGE SCALE GENOMIC DNA]</scope>
    <source>
        <strain evidence="3 6">8378wC7</strain>
        <strain evidence="2 5">8379wE6</strain>
        <strain evidence="1 4">8380wG1</strain>
    </source>
</reference>
<organism evidence="3 6">
    <name type="scientific">Escherichia coli</name>
    <dbReference type="NCBI Taxonomy" id="562"/>
    <lineage>
        <taxon>Bacteria</taxon>
        <taxon>Pseudomonadati</taxon>
        <taxon>Pseudomonadota</taxon>
        <taxon>Gammaproteobacteria</taxon>
        <taxon>Enterobacterales</taxon>
        <taxon>Enterobacteriaceae</taxon>
        <taxon>Escherichia</taxon>
    </lineage>
</organism>
<sequence>SGDDMEALAFAWLAWRTLAGLPGNLPSVTGASQETVLGAIFPANP</sequence>